<evidence type="ECO:0000256" key="6">
    <source>
        <dbReference type="SAM" id="MobiDB-lite"/>
    </source>
</evidence>
<feature type="compositionally biased region" description="Polar residues" evidence="6">
    <location>
        <begin position="64"/>
        <end position="91"/>
    </location>
</feature>
<feature type="region of interest" description="Disordered" evidence="6">
    <location>
        <begin position="414"/>
        <end position="472"/>
    </location>
</feature>
<evidence type="ECO:0000313" key="8">
    <source>
        <dbReference type="Proteomes" id="UP000276133"/>
    </source>
</evidence>
<feature type="compositionally biased region" description="Acidic residues" evidence="6">
    <location>
        <begin position="414"/>
        <end position="462"/>
    </location>
</feature>
<dbReference type="AlphaFoldDB" id="A0A3M7T6B5"/>
<feature type="compositionally biased region" description="Polar residues" evidence="6">
    <location>
        <begin position="18"/>
        <end position="41"/>
    </location>
</feature>
<protein>
    <recommendedName>
        <fullName evidence="9">BED-type domain-containing protein</fullName>
    </recommendedName>
</protein>
<sequence length="620" mass="71023">MNSPQSNQRRPGRPRGTRNFSNRSDGTGRGTNNSICSSEQGNHLGRTGVLTRNQRRQLNLLTNSNFNGSRASSLDSPNNRSVNSASNNTVQSETSSDTEQSSETSLSNNSDQVNNNFVMTTQDTLRYNRMIQRSLENKFDYKIVKINGKNRTYTPILNFCNFRTNFILKPQNSIEFKCIKCGKIYHEKLGATSNLVQHKDSQHDELSDWLDAYRRWTKRGKKIKNFSEKEILIVKYFLTSNNAVRQLKNKYLRALIGPNLPHPNSFSKSILPRILKLLKIEIGKKLREANSVCLVTDNWTDIGMKNFLALCASMTYSNFKKELRVIGMIELNVNSNSESIKEAIEIIANGYDFDKRKITGVVCDSASYLVRLFRQNENYLFDMNTEIEDIQENEFIEGNADGDDDCESVVEINDEDDEEDDDEDYQFENEDQNGTDESDVDNQEEEIDEQRADEDEDEDEVEIQSNSTNNFHHNWNEVDQEIDLLIPEARSFMNLAYEYESDGDDEFEENLENESDTDIHPNESLRLLNIQIGTNSVPRYSCSAHKINLAVRSSIKSVSAFVKILSKLSNFASSIRRSTVLSYDFSSKKVKLRCENGTRLSSSYLMLVSFFLAYEKNAFS</sequence>
<accession>A0A3M7T6B5</accession>
<evidence type="ECO:0000256" key="3">
    <source>
        <dbReference type="ARBA" id="ARBA00022771"/>
    </source>
</evidence>
<evidence type="ECO:0000313" key="7">
    <source>
        <dbReference type="EMBL" id="RNA43604.1"/>
    </source>
</evidence>
<dbReference type="GO" id="GO:0005634">
    <property type="term" value="C:nucleus"/>
    <property type="evidence" value="ECO:0007669"/>
    <property type="project" value="UniProtKB-SubCell"/>
</dbReference>
<dbReference type="PANTHER" id="PTHR46481:SF10">
    <property type="entry name" value="ZINC FINGER BED DOMAIN-CONTAINING PROTEIN 39"/>
    <property type="match status" value="1"/>
</dbReference>
<name>A0A3M7T6B5_BRAPC</name>
<comment type="subcellular location">
    <subcellularLocation>
        <location evidence="1">Nucleus</location>
    </subcellularLocation>
</comment>
<keyword evidence="2" id="KW-0479">Metal-binding</keyword>
<dbReference type="GO" id="GO:0008270">
    <property type="term" value="F:zinc ion binding"/>
    <property type="evidence" value="ECO:0007669"/>
    <property type="project" value="UniProtKB-KW"/>
</dbReference>
<dbReference type="EMBL" id="REGN01000205">
    <property type="protein sequence ID" value="RNA43604.1"/>
    <property type="molecule type" value="Genomic_DNA"/>
</dbReference>
<dbReference type="Proteomes" id="UP000276133">
    <property type="component" value="Unassembled WGS sequence"/>
</dbReference>
<reference evidence="7 8" key="1">
    <citation type="journal article" date="2018" name="Sci. Rep.">
        <title>Genomic signatures of local adaptation to the degree of environmental predictability in rotifers.</title>
        <authorList>
            <person name="Franch-Gras L."/>
            <person name="Hahn C."/>
            <person name="Garcia-Roger E.M."/>
            <person name="Carmona M.J."/>
            <person name="Serra M."/>
            <person name="Gomez A."/>
        </authorList>
    </citation>
    <scope>NUCLEOTIDE SEQUENCE [LARGE SCALE GENOMIC DNA]</scope>
    <source>
        <strain evidence="7">HYR1</strain>
    </source>
</reference>
<dbReference type="PANTHER" id="PTHR46481">
    <property type="entry name" value="ZINC FINGER BED DOMAIN-CONTAINING PROTEIN 4"/>
    <property type="match status" value="1"/>
</dbReference>
<evidence type="ECO:0000256" key="2">
    <source>
        <dbReference type="ARBA" id="ARBA00022723"/>
    </source>
</evidence>
<keyword evidence="5" id="KW-0539">Nucleus</keyword>
<keyword evidence="8" id="KW-1185">Reference proteome</keyword>
<feature type="compositionally biased region" description="Low complexity" evidence="6">
    <location>
        <begin position="92"/>
        <end position="107"/>
    </location>
</feature>
<keyword evidence="3" id="KW-0863">Zinc-finger</keyword>
<dbReference type="OrthoDB" id="2389127at2759"/>
<evidence type="ECO:0008006" key="9">
    <source>
        <dbReference type="Google" id="ProtNLM"/>
    </source>
</evidence>
<comment type="caution">
    <text evidence="7">The sequence shown here is derived from an EMBL/GenBank/DDBJ whole genome shotgun (WGS) entry which is preliminary data.</text>
</comment>
<organism evidence="7 8">
    <name type="scientific">Brachionus plicatilis</name>
    <name type="common">Marine rotifer</name>
    <name type="synonym">Brachionus muelleri</name>
    <dbReference type="NCBI Taxonomy" id="10195"/>
    <lineage>
        <taxon>Eukaryota</taxon>
        <taxon>Metazoa</taxon>
        <taxon>Spiralia</taxon>
        <taxon>Gnathifera</taxon>
        <taxon>Rotifera</taxon>
        <taxon>Eurotatoria</taxon>
        <taxon>Monogononta</taxon>
        <taxon>Pseudotrocha</taxon>
        <taxon>Ploima</taxon>
        <taxon>Brachionidae</taxon>
        <taxon>Brachionus</taxon>
    </lineage>
</organism>
<proteinExistence type="predicted"/>
<feature type="region of interest" description="Disordered" evidence="6">
    <location>
        <begin position="61"/>
        <end position="115"/>
    </location>
</feature>
<feature type="region of interest" description="Disordered" evidence="6">
    <location>
        <begin position="1"/>
        <end position="48"/>
    </location>
</feature>
<evidence type="ECO:0000256" key="5">
    <source>
        <dbReference type="ARBA" id="ARBA00023242"/>
    </source>
</evidence>
<evidence type="ECO:0000256" key="1">
    <source>
        <dbReference type="ARBA" id="ARBA00004123"/>
    </source>
</evidence>
<keyword evidence="4" id="KW-0862">Zinc</keyword>
<gene>
    <name evidence="7" type="ORF">BpHYR1_005561</name>
</gene>
<feature type="compositionally biased region" description="Polar residues" evidence="6">
    <location>
        <begin position="463"/>
        <end position="472"/>
    </location>
</feature>
<dbReference type="InterPro" id="IPR052035">
    <property type="entry name" value="ZnF_BED_domain_contain"/>
</dbReference>
<evidence type="ECO:0000256" key="4">
    <source>
        <dbReference type="ARBA" id="ARBA00022833"/>
    </source>
</evidence>